<feature type="domain" description="Gasdermin pore forming" evidence="13">
    <location>
        <begin position="649"/>
        <end position="715"/>
    </location>
</feature>
<evidence type="ECO:0000313" key="16">
    <source>
        <dbReference type="Proteomes" id="UP000308365"/>
    </source>
</evidence>
<gene>
    <name evidence="15" type="ORF">EI555_021135</name>
</gene>
<comment type="similarity">
    <text evidence="3">Belongs to the gasdermin family.</text>
</comment>
<feature type="domain" description="Gasdermin PUB" evidence="14">
    <location>
        <begin position="275"/>
        <end position="412"/>
    </location>
</feature>
<keyword evidence="5" id="KW-1003">Cell membrane</keyword>
<evidence type="ECO:0000256" key="4">
    <source>
        <dbReference type="ARBA" id="ARBA00022452"/>
    </source>
</evidence>
<dbReference type="Proteomes" id="UP000308365">
    <property type="component" value="Unassembled WGS sequence"/>
</dbReference>
<evidence type="ECO:0000256" key="7">
    <source>
        <dbReference type="ARBA" id="ARBA00022590"/>
    </source>
</evidence>
<feature type="region of interest" description="Disordered" evidence="12">
    <location>
        <begin position="597"/>
        <end position="645"/>
    </location>
</feature>
<name>A0A4U1EW43_MONMO</name>
<evidence type="ECO:0000256" key="12">
    <source>
        <dbReference type="SAM" id="MobiDB-lite"/>
    </source>
</evidence>
<evidence type="ECO:0000259" key="13">
    <source>
        <dbReference type="Pfam" id="PF04598"/>
    </source>
</evidence>
<evidence type="ECO:0000256" key="5">
    <source>
        <dbReference type="ARBA" id="ARBA00022475"/>
    </source>
</evidence>
<dbReference type="Pfam" id="PF04598">
    <property type="entry name" value="Gasdermin"/>
    <property type="match status" value="3"/>
</dbReference>
<dbReference type="EMBL" id="RWIC01000762">
    <property type="protein sequence ID" value="TKC40366.1"/>
    <property type="molecule type" value="Genomic_DNA"/>
</dbReference>
<evidence type="ECO:0000256" key="11">
    <source>
        <dbReference type="ARBA" id="ARBA00023288"/>
    </source>
</evidence>
<dbReference type="GO" id="GO:0001786">
    <property type="term" value="F:phosphatidylserine binding"/>
    <property type="evidence" value="ECO:0007669"/>
    <property type="project" value="TreeGrafter"/>
</dbReference>
<comment type="caution">
    <text evidence="15">The sequence shown here is derived from an EMBL/GenBank/DDBJ whole genome shotgun (WGS) entry which is preliminary data.</text>
</comment>
<keyword evidence="11" id="KW-0449">Lipoprotein</keyword>
<feature type="domain" description="Gasdermin pore forming" evidence="13">
    <location>
        <begin position="183"/>
        <end position="252"/>
    </location>
</feature>
<evidence type="ECO:0000256" key="1">
    <source>
        <dbReference type="ARBA" id="ARBA00004496"/>
    </source>
</evidence>
<feature type="domain" description="Gasdermin pore forming" evidence="13">
    <location>
        <begin position="455"/>
        <end position="583"/>
    </location>
</feature>
<proteinExistence type="inferred from homology"/>
<feature type="compositionally biased region" description="Low complexity" evidence="12">
    <location>
        <begin position="604"/>
        <end position="619"/>
    </location>
</feature>
<feature type="non-terminal residue" evidence="15">
    <location>
        <position position="873"/>
    </location>
</feature>
<reference evidence="16" key="1">
    <citation type="journal article" date="2019" name="IScience">
        <title>Narwhal Genome Reveals Long-Term Low Genetic Diversity despite Current Large Abundance Size.</title>
        <authorList>
            <person name="Westbury M.V."/>
            <person name="Petersen B."/>
            <person name="Garde E."/>
            <person name="Heide-Jorgensen M.P."/>
            <person name="Lorenzen E.D."/>
        </authorList>
    </citation>
    <scope>NUCLEOTIDE SEQUENCE [LARGE SCALE GENOMIC DNA]</scope>
</reference>
<keyword evidence="7" id="KW-1210">Necrosis</keyword>
<keyword evidence="8" id="KW-0812">Transmembrane</keyword>
<organism evidence="15 16">
    <name type="scientific">Monodon monoceros</name>
    <name type="common">Narwhal</name>
    <name type="synonym">Ceratodon monodon</name>
    <dbReference type="NCBI Taxonomy" id="40151"/>
    <lineage>
        <taxon>Eukaryota</taxon>
        <taxon>Metazoa</taxon>
        <taxon>Chordata</taxon>
        <taxon>Craniata</taxon>
        <taxon>Vertebrata</taxon>
        <taxon>Euteleostomi</taxon>
        <taxon>Mammalia</taxon>
        <taxon>Eutheria</taxon>
        <taxon>Laurasiatheria</taxon>
        <taxon>Artiodactyla</taxon>
        <taxon>Whippomorpha</taxon>
        <taxon>Cetacea</taxon>
        <taxon>Odontoceti</taxon>
        <taxon>Monodontidae</taxon>
        <taxon>Monodon</taxon>
    </lineage>
</organism>
<dbReference type="GO" id="GO:0005829">
    <property type="term" value="C:cytosol"/>
    <property type="evidence" value="ECO:0007669"/>
    <property type="project" value="UniProtKB-SubCell"/>
</dbReference>
<comment type="subcellular location">
    <subcellularLocation>
        <location evidence="2">Cell membrane</location>
        <topology evidence="2">Multi-pass membrane protein</topology>
    </subcellularLocation>
    <subcellularLocation>
        <location evidence="1">Cytoplasm</location>
    </subcellularLocation>
</comment>
<accession>A0A4U1EW43</accession>
<dbReference type="GO" id="GO:0005886">
    <property type="term" value="C:plasma membrane"/>
    <property type="evidence" value="ECO:0007669"/>
    <property type="project" value="UniProtKB-SubCell"/>
</dbReference>
<dbReference type="InterPro" id="IPR007677">
    <property type="entry name" value="Gasdermin"/>
</dbReference>
<dbReference type="InterPro" id="IPR040460">
    <property type="entry name" value="Gasdermin_pore"/>
</dbReference>
<dbReference type="InterPro" id="IPR041263">
    <property type="entry name" value="Gasdermin_PUB"/>
</dbReference>
<evidence type="ECO:0000259" key="14">
    <source>
        <dbReference type="Pfam" id="PF17708"/>
    </source>
</evidence>
<feature type="region of interest" description="Disordered" evidence="12">
    <location>
        <begin position="108"/>
        <end position="141"/>
    </location>
</feature>
<evidence type="ECO:0000256" key="9">
    <source>
        <dbReference type="ARBA" id="ARBA00023136"/>
    </source>
</evidence>
<evidence type="ECO:0000256" key="2">
    <source>
        <dbReference type="ARBA" id="ARBA00004651"/>
    </source>
</evidence>
<keyword evidence="4" id="KW-1134">Transmembrane beta strand</keyword>
<evidence type="ECO:0000313" key="15">
    <source>
        <dbReference type="EMBL" id="TKC40366.1"/>
    </source>
</evidence>
<keyword evidence="9" id="KW-0472">Membrane</keyword>
<evidence type="ECO:0000256" key="3">
    <source>
        <dbReference type="ARBA" id="ARBA00009279"/>
    </source>
</evidence>
<evidence type="ECO:0000256" key="8">
    <source>
        <dbReference type="ARBA" id="ARBA00022692"/>
    </source>
</evidence>
<dbReference type="GO" id="GO:0012501">
    <property type="term" value="P:programmed cell death"/>
    <property type="evidence" value="ECO:0007669"/>
    <property type="project" value="UniProtKB-KW"/>
</dbReference>
<dbReference type="GO" id="GO:0070269">
    <property type="term" value="P:pyroptotic inflammatory response"/>
    <property type="evidence" value="ECO:0007669"/>
    <property type="project" value="TreeGrafter"/>
</dbReference>
<feature type="domain" description="Gasdermin PUB" evidence="14">
    <location>
        <begin position="727"/>
        <end position="820"/>
    </location>
</feature>
<keyword evidence="10" id="KW-0564">Palmitate</keyword>
<feature type="non-terminal residue" evidence="15">
    <location>
        <position position="1"/>
    </location>
</feature>
<dbReference type="AlphaFoldDB" id="A0A4U1EW43"/>
<evidence type="ECO:0000256" key="10">
    <source>
        <dbReference type="ARBA" id="ARBA00023139"/>
    </source>
</evidence>
<dbReference type="GO" id="GO:0042742">
    <property type="term" value="P:defense response to bacterium"/>
    <property type="evidence" value="ECO:0007669"/>
    <property type="project" value="TreeGrafter"/>
</dbReference>
<sequence>SKASKCSFLLLTSERLGGDKHGPQAEESYKRETELVSTMLHAQAVITTQHPFLDWPAHLLEWNRPLFAPRPADEVHDPHFLQSPQPGFISVLCIFRFHSNPEIKAERIPSLWSGPEGGKEGQSDARGGSKAQSDKGTKNGEKGSLGFLRKIVQFHAAIRADTEAALALDPSAKFNFSNMPSLFEPISKDLVKELGDKDLRPVKYLLSTNKFRQLALLWKKKGTHAQFWGQPAVPVEYTLMDILEPSSSVPDILFISDDDKWKTFPEEEYGNPLAKHLQKEVSREMEAMAQLPKDTQDAILHNILARLKDREALQDLMDMAGGFGGTFLSEMQEDSRNLWLKLRLHIISLLKATLGLSDTQHELLAWSVKSILEPNFKYPWNIPFTLDPKLLTLLQVEGLAITFSLLEECSLRPQGDLRPGGQEALVRPVRVPLSAAAAGRGLSPPRGAQNMSSLFSRGTKSLVRELGRKGELVPVDSLASALRLRPFCLVRKKHRRHLWPWDAPLIPTDFSLVDALKPGSPIPEVSRSEPIHLREMVAGAVTGGVSVGTGLQGSVTGSGVVSHSSALAVQTLRVPPNTWETLVEPEDRPAARFERPLSGGALESSPTSSASSPAHTPHPWQETEDSEALVPQGAAEPEGEGEPVCGDKAVEAAQDVTLQSLSRGDGAGQLSLLRPSPFKLQGQSAMAKEKTVAIPRSTVLAYWELQLVMEDNRWGMAFGRAPGAEPDFRGLQRQARAQLQDLATLPPELRDPLLGALQELLQDPWAPQELEDTLEQALDTGVLGQLGGPADLILSILQDPSGSLSPSKGRAILCILGALVGPPPKHLGHSLEATVVLAAIPDTDRCVGDFSTLSLTATALLCLTPNYFYTLKN</sequence>
<dbReference type="GO" id="GO:0070273">
    <property type="term" value="F:phosphatidylinositol-4-phosphate binding"/>
    <property type="evidence" value="ECO:0007669"/>
    <property type="project" value="TreeGrafter"/>
</dbReference>
<dbReference type="PANTHER" id="PTHR16399">
    <property type="entry name" value="GASDERMIN"/>
    <property type="match status" value="1"/>
</dbReference>
<protein>
    <recommendedName>
        <fullName evidence="17">Gasdermin pore forming domain-containing protein</fullName>
    </recommendedName>
</protein>
<evidence type="ECO:0000256" key="6">
    <source>
        <dbReference type="ARBA" id="ARBA00022490"/>
    </source>
</evidence>
<evidence type="ECO:0008006" key="17">
    <source>
        <dbReference type="Google" id="ProtNLM"/>
    </source>
</evidence>
<feature type="compositionally biased region" description="Basic and acidic residues" evidence="12">
    <location>
        <begin position="132"/>
        <end position="141"/>
    </location>
</feature>
<dbReference type="GO" id="GO:0005546">
    <property type="term" value="F:phosphatidylinositol-4,5-bisphosphate binding"/>
    <property type="evidence" value="ECO:0007669"/>
    <property type="project" value="TreeGrafter"/>
</dbReference>
<dbReference type="Pfam" id="PF17708">
    <property type="entry name" value="Gasdermin_C"/>
    <property type="match status" value="2"/>
</dbReference>
<keyword evidence="6" id="KW-0963">Cytoplasm</keyword>
<dbReference type="PANTHER" id="PTHR16399:SF31">
    <property type="entry name" value="GASDERMIN DOMAIN CONTAINING PROTEIN RGD1359449"/>
    <property type="match status" value="1"/>
</dbReference>